<accession>A0A1X2KXB9</accession>
<keyword evidence="2" id="KW-1185">Reference proteome</keyword>
<dbReference type="RefSeq" id="WP_085290878.1">
    <property type="nucleotide sequence ID" value="NZ_NCXM01000016.1"/>
</dbReference>
<keyword evidence="1" id="KW-0456">Lyase</keyword>
<comment type="caution">
    <text evidence="1">The sequence shown here is derived from an EMBL/GenBank/DDBJ whole genome shotgun (WGS) entry which is preliminary data.</text>
</comment>
<evidence type="ECO:0000313" key="2">
    <source>
        <dbReference type="Proteomes" id="UP000242320"/>
    </source>
</evidence>
<dbReference type="OrthoDB" id="317332at2"/>
<reference evidence="1 2" key="1">
    <citation type="submission" date="2017-04" db="EMBL/GenBank/DDBJ databases">
        <title>The new phylogeny of genus Mycobacterium.</title>
        <authorList>
            <person name="Tortoli E."/>
            <person name="Trovato A."/>
            <person name="Cirillo D.M."/>
        </authorList>
    </citation>
    <scope>NUCLEOTIDE SEQUENCE [LARGE SCALE GENOMIC DNA]</scope>
    <source>
        <strain evidence="1 2">DSM 45247</strain>
    </source>
</reference>
<dbReference type="AlphaFoldDB" id="A0A1X2KXB9"/>
<dbReference type="EMBL" id="NCXM01000016">
    <property type="protein sequence ID" value="OSC26378.1"/>
    <property type="molecule type" value="Genomic_DNA"/>
</dbReference>
<gene>
    <name evidence="1" type="ORF">B8W69_16420</name>
</gene>
<dbReference type="Proteomes" id="UP000242320">
    <property type="component" value="Unassembled WGS sequence"/>
</dbReference>
<organism evidence="1 2">
    <name type="scientific">Mycolicibacterium vulneris</name>
    <dbReference type="NCBI Taxonomy" id="547163"/>
    <lineage>
        <taxon>Bacteria</taxon>
        <taxon>Bacillati</taxon>
        <taxon>Actinomycetota</taxon>
        <taxon>Actinomycetes</taxon>
        <taxon>Mycobacteriales</taxon>
        <taxon>Mycobacteriaceae</taxon>
        <taxon>Mycolicibacterium</taxon>
    </lineage>
</organism>
<sequence>MLDGTHRRVTDARCTADQDPFEIGGVRMSFVNNPDGMPVQFIERPHGARGTYEMRRGVRLQMGTAR</sequence>
<dbReference type="SUPFAM" id="SSF54593">
    <property type="entry name" value="Glyoxalase/Bleomycin resistance protein/Dihydroxybiphenyl dioxygenase"/>
    <property type="match status" value="1"/>
</dbReference>
<name>A0A1X2KXB9_9MYCO</name>
<evidence type="ECO:0000313" key="1">
    <source>
        <dbReference type="EMBL" id="OSC26378.1"/>
    </source>
</evidence>
<dbReference type="GO" id="GO:0016829">
    <property type="term" value="F:lyase activity"/>
    <property type="evidence" value="ECO:0007669"/>
    <property type="project" value="UniProtKB-KW"/>
</dbReference>
<proteinExistence type="predicted"/>
<dbReference type="InterPro" id="IPR029068">
    <property type="entry name" value="Glyas_Bleomycin-R_OHBP_Dase"/>
</dbReference>
<protein>
    <submittedName>
        <fullName evidence="1">Lactoylglutathione lyase</fullName>
    </submittedName>
</protein>